<dbReference type="PROSITE" id="PS50294">
    <property type="entry name" value="WD_REPEATS_REGION"/>
    <property type="match status" value="4"/>
</dbReference>
<dbReference type="PROSITE" id="PS00678">
    <property type="entry name" value="WD_REPEATS_1"/>
    <property type="match status" value="6"/>
</dbReference>
<dbReference type="InterPro" id="IPR015943">
    <property type="entry name" value="WD40/YVTN_repeat-like_dom_sf"/>
</dbReference>
<dbReference type="PROSITE" id="PS50082">
    <property type="entry name" value="WD_REPEATS_2"/>
    <property type="match status" value="6"/>
</dbReference>
<keyword evidence="4" id="KW-0175">Coiled coil</keyword>
<feature type="repeat" description="WD" evidence="3">
    <location>
        <begin position="370"/>
        <end position="417"/>
    </location>
</feature>
<dbReference type="InterPro" id="IPR036322">
    <property type="entry name" value="WD40_repeat_dom_sf"/>
</dbReference>
<evidence type="ECO:0000313" key="5">
    <source>
        <dbReference type="EMBL" id="ETN97569.1"/>
    </source>
</evidence>
<dbReference type="AlphaFoldDB" id="X6LA08"/>
<evidence type="ECO:0000256" key="2">
    <source>
        <dbReference type="ARBA" id="ARBA00022737"/>
    </source>
</evidence>
<dbReference type="PANTHER" id="PTHR19848">
    <property type="entry name" value="WD40 REPEAT PROTEIN"/>
    <property type="match status" value="1"/>
</dbReference>
<accession>X6LA08</accession>
<dbReference type="InterPro" id="IPR020472">
    <property type="entry name" value="WD40_PAC1"/>
</dbReference>
<comment type="caution">
    <text evidence="5">The sequence shown here is derived from an EMBL/GenBank/DDBJ whole genome shotgun (WGS) entry which is preliminary data.</text>
</comment>
<name>X6LA08_RETFI</name>
<feature type="repeat" description="WD" evidence="3">
    <location>
        <begin position="563"/>
        <end position="613"/>
    </location>
</feature>
<protein>
    <submittedName>
        <fullName evidence="5">WD-40 repeat protein</fullName>
    </submittedName>
</protein>
<dbReference type="Pfam" id="PF00400">
    <property type="entry name" value="WD40"/>
    <property type="match status" value="6"/>
</dbReference>
<dbReference type="PRINTS" id="PR00320">
    <property type="entry name" value="GPROTEINBRPT"/>
</dbReference>
<feature type="repeat" description="WD" evidence="3">
    <location>
        <begin position="519"/>
        <end position="562"/>
    </location>
</feature>
<keyword evidence="2" id="KW-0677">Repeat</keyword>
<organism evidence="5 6">
    <name type="scientific">Reticulomyxa filosa</name>
    <dbReference type="NCBI Taxonomy" id="46433"/>
    <lineage>
        <taxon>Eukaryota</taxon>
        <taxon>Sar</taxon>
        <taxon>Rhizaria</taxon>
        <taxon>Retaria</taxon>
        <taxon>Foraminifera</taxon>
        <taxon>Monothalamids</taxon>
        <taxon>Reticulomyxidae</taxon>
        <taxon>Reticulomyxa</taxon>
    </lineage>
</organism>
<dbReference type="InterPro" id="IPR001680">
    <property type="entry name" value="WD40_rpt"/>
</dbReference>
<gene>
    <name evidence="5" type="ORF">RFI_39959</name>
</gene>
<reference evidence="5 6" key="1">
    <citation type="journal article" date="2013" name="Curr. Biol.">
        <title>The Genome of the Foraminiferan Reticulomyxa filosa.</title>
        <authorList>
            <person name="Glockner G."/>
            <person name="Hulsmann N."/>
            <person name="Schleicher M."/>
            <person name="Noegel A.A."/>
            <person name="Eichinger L."/>
            <person name="Gallinger C."/>
            <person name="Pawlowski J."/>
            <person name="Sierra R."/>
            <person name="Euteneuer U."/>
            <person name="Pillet L."/>
            <person name="Moustafa A."/>
            <person name="Platzer M."/>
            <person name="Groth M."/>
            <person name="Szafranski K."/>
            <person name="Schliwa M."/>
        </authorList>
    </citation>
    <scope>NUCLEOTIDE SEQUENCE [LARGE SCALE GENOMIC DNA]</scope>
</reference>
<dbReference type="Proteomes" id="UP000023152">
    <property type="component" value="Unassembled WGS sequence"/>
</dbReference>
<dbReference type="CDD" id="cd00200">
    <property type="entry name" value="WD40"/>
    <property type="match status" value="1"/>
</dbReference>
<feature type="repeat" description="WD" evidence="3">
    <location>
        <begin position="492"/>
        <end position="518"/>
    </location>
</feature>
<dbReference type="EMBL" id="ASPP01049281">
    <property type="protein sequence ID" value="ETN97569.1"/>
    <property type="molecule type" value="Genomic_DNA"/>
</dbReference>
<dbReference type="Gene3D" id="2.130.10.10">
    <property type="entry name" value="YVTN repeat-like/Quinoprotein amine dehydrogenase"/>
    <property type="match status" value="2"/>
</dbReference>
<dbReference type="SUPFAM" id="SSF50978">
    <property type="entry name" value="WD40 repeat-like"/>
    <property type="match status" value="1"/>
</dbReference>
<feature type="coiled-coil region" evidence="4">
    <location>
        <begin position="261"/>
        <end position="300"/>
    </location>
</feature>
<proteinExistence type="predicted"/>
<dbReference type="PANTHER" id="PTHR19848:SF8">
    <property type="entry name" value="F-BOX AND WD REPEAT DOMAIN CONTAINING 7"/>
    <property type="match status" value="1"/>
</dbReference>
<dbReference type="InterPro" id="IPR019775">
    <property type="entry name" value="WD40_repeat_CS"/>
</dbReference>
<evidence type="ECO:0000256" key="1">
    <source>
        <dbReference type="ARBA" id="ARBA00022574"/>
    </source>
</evidence>
<feature type="repeat" description="WD" evidence="3">
    <location>
        <begin position="326"/>
        <end position="369"/>
    </location>
</feature>
<evidence type="ECO:0000313" key="6">
    <source>
        <dbReference type="Proteomes" id="UP000023152"/>
    </source>
</evidence>
<keyword evidence="6" id="KW-1185">Reference proteome</keyword>
<dbReference type="SMART" id="SM00320">
    <property type="entry name" value="WD40"/>
    <property type="match status" value="7"/>
</dbReference>
<sequence>MSKIEEEKSKDSAKADLKSVPQQQSCFDKNWILQLNQQKDINIICLICKQVANNPMEINCIQHKNVNELLIVGGNCLTQFLSQNPNSCPVEPHDNCMYSQNQMTKQYISELDVICPRQFAQRQMATQQGHKEGETPGFANCNFKGKVKQVNDHLEHSCCLQMVKCWFESFGCNHTCLKSAIHGHLTSNMKLHFDLVIKSFDALQQTIQQYQVSLFIEEIRKLNLENERLKVEKGEEVALLKQQLKQYQEGNSGQKTTLIEMEKLKKDIESKDNEIQQIKKEIQEKEKQTVEQKENNKNNNFSTSINNMQSTLNFELARSFELTGTFFGHANCVNSIDCSTFDSCQFICSGSDDKTVRVWDIDNDKQIQLFNGHLGPVYCAKFSSYYYHNHRQNVVCSSSDDKTIRFWNIRHNEQLKVFNRHTDGVIGIEFSSFNSGRYLCSGLWDNTICLWDVETSKLLHVFNEHEHAVWCVDISPLQSNNKSNDIGVIGGNGYTICSGSFDETIRIWDIETTKQLNVFNGHKNYVKSVKYGSNELLNTILSGSSDCSVRLWDIRSGQQIQVFNRHTDYVRAVEYSPFIINNEIGGNSNVICSGSRDNTIRFWDIRSNKDELHVIKGDNGISCLKFSKLKKKEKNTKRDTRDLNLFYGSSKGLIHIYG</sequence>
<keyword evidence="1 3" id="KW-0853">WD repeat</keyword>
<dbReference type="InterPro" id="IPR013083">
    <property type="entry name" value="Znf_RING/FYVE/PHD"/>
</dbReference>
<dbReference type="Gene3D" id="3.30.40.10">
    <property type="entry name" value="Zinc/RING finger domain, C3HC4 (zinc finger)"/>
    <property type="match status" value="1"/>
</dbReference>
<evidence type="ECO:0000256" key="4">
    <source>
        <dbReference type="SAM" id="Coils"/>
    </source>
</evidence>
<feature type="repeat" description="WD" evidence="3">
    <location>
        <begin position="418"/>
        <end position="461"/>
    </location>
</feature>
<evidence type="ECO:0000256" key="3">
    <source>
        <dbReference type="PROSITE-ProRule" id="PRU00221"/>
    </source>
</evidence>